<dbReference type="RefSeq" id="WP_211854971.1">
    <property type="nucleotide sequence ID" value="NZ_JAAGBB010000031.1"/>
</dbReference>
<sequence>MAKEPLFAASDDTSFEASIEEPEPGSWRASFVIRKQGVDGEDTKHGVRTFGSEAGAEEWLWSIAHSLGFNTIMLSRPPRRLP</sequence>
<evidence type="ECO:0000256" key="1">
    <source>
        <dbReference type="SAM" id="MobiDB-lite"/>
    </source>
</evidence>
<feature type="region of interest" description="Disordered" evidence="1">
    <location>
        <begin position="1"/>
        <end position="23"/>
    </location>
</feature>
<dbReference type="Proteomes" id="UP001196870">
    <property type="component" value="Unassembled WGS sequence"/>
</dbReference>
<organism evidence="2 3">
    <name type="scientific">Plastoroseomonas hellenica</name>
    <dbReference type="NCBI Taxonomy" id="2687306"/>
    <lineage>
        <taxon>Bacteria</taxon>
        <taxon>Pseudomonadati</taxon>
        <taxon>Pseudomonadota</taxon>
        <taxon>Alphaproteobacteria</taxon>
        <taxon>Acetobacterales</taxon>
        <taxon>Acetobacteraceae</taxon>
        <taxon>Plastoroseomonas</taxon>
    </lineage>
</organism>
<gene>
    <name evidence="2" type="ORF">GXW71_22730</name>
</gene>
<evidence type="ECO:0000313" key="3">
    <source>
        <dbReference type="Proteomes" id="UP001196870"/>
    </source>
</evidence>
<dbReference type="EMBL" id="JAAGBB010000031">
    <property type="protein sequence ID" value="MBR0667193.1"/>
    <property type="molecule type" value="Genomic_DNA"/>
</dbReference>
<reference evidence="3" key="1">
    <citation type="journal article" date="2021" name="Syst. Appl. Microbiol.">
        <title>Roseomonas hellenica sp. nov., isolated from roots of wild-growing Alkanna tinctoria.</title>
        <authorList>
            <person name="Rat A."/>
            <person name="Naranjo H.D."/>
            <person name="Lebbe L."/>
            <person name="Cnockaert M."/>
            <person name="Krigas N."/>
            <person name="Grigoriadou K."/>
            <person name="Maloupa E."/>
            <person name="Willems A."/>
        </authorList>
    </citation>
    <scope>NUCLEOTIDE SEQUENCE [LARGE SCALE GENOMIC DNA]</scope>
    <source>
        <strain evidence="3">LMG 31523</strain>
    </source>
</reference>
<keyword evidence="3" id="KW-1185">Reference proteome</keyword>
<name>A0ABS5F400_9PROT</name>
<protein>
    <submittedName>
        <fullName evidence="2">Uncharacterized protein</fullName>
    </submittedName>
</protein>
<evidence type="ECO:0000313" key="2">
    <source>
        <dbReference type="EMBL" id="MBR0667193.1"/>
    </source>
</evidence>
<comment type="caution">
    <text evidence="2">The sequence shown here is derived from an EMBL/GenBank/DDBJ whole genome shotgun (WGS) entry which is preliminary data.</text>
</comment>
<accession>A0ABS5F400</accession>
<proteinExistence type="predicted"/>